<keyword evidence="2" id="KW-1185">Reference proteome</keyword>
<evidence type="ECO:0000313" key="2">
    <source>
        <dbReference type="Proteomes" id="UP000828941"/>
    </source>
</evidence>
<accession>A0ACB9KRY7</accession>
<comment type="caution">
    <text evidence="1">The sequence shown here is derived from an EMBL/GenBank/DDBJ whole genome shotgun (WGS) entry which is preliminary data.</text>
</comment>
<protein>
    <submittedName>
        <fullName evidence="1">Uncharacterized protein</fullName>
    </submittedName>
</protein>
<proteinExistence type="predicted"/>
<organism evidence="1 2">
    <name type="scientific">Bauhinia variegata</name>
    <name type="common">Purple orchid tree</name>
    <name type="synonym">Phanera variegata</name>
    <dbReference type="NCBI Taxonomy" id="167791"/>
    <lineage>
        <taxon>Eukaryota</taxon>
        <taxon>Viridiplantae</taxon>
        <taxon>Streptophyta</taxon>
        <taxon>Embryophyta</taxon>
        <taxon>Tracheophyta</taxon>
        <taxon>Spermatophyta</taxon>
        <taxon>Magnoliopsida</taxon>
        <taxon>eudicotyledons</taxon>
        <taxon>Gunneridae</taxon>
        <taxon>Pentapetalae</taxon>
        <taxon>rosids</taxon>
        <taxon>fabids</taxon>
        <taxon>Fabales</taxon>
        <taxon>Fabaceae</taxon>
        <taxon>Cercidoideae</taxon>
        <taxon>Cercideae</taxon>
        <taxon>Bauhiniinae</taxon>
        <taxon>Bauhinia</taxon>
    </lineage>
</organism>
<reference evidence="1 2" key="1">
    <citation type="journal article" date="2022" name="DNA Res.">
        <title>Chromosomal-level genome assembly of the orchid tree Bauhinia variegata (Leguminosae; Cercidoideae) supports the allotetraploid origin hypothesis of Bauhinia.</title>
        <authorList>
            <person name="Zhong Y."/>
            <person name="Chen Y."/>
            <person name="Zheng D."/>
            <person name="Pang J."/>
            <person name="Liu Y."/>
            <person name="Luo S."/>
            <person name="Meng S."/>
            <person name="Qian L."/>
            <person name="Wei D."/>
            <person name="Dai S."/>
            <person name="Zhou R."/>
        </authorList>
    </citation>
    <scope>NUCLEOTIDE SEQUENCE [LARGE SCALE GENOMIC DNA]</scope>
    <source>
        <strain evidence="1">BV-YZ2020</strain>
    </source>
</reference>
<sequence length="94" mass="10227">MGAFQNTLSKTSISKTSLITKTSRFLETAPPFMVAATKVHMNITLETIYEEDETEEALATSAPSSTSFLKVPSSTCSRRIPPLLPSFGHNCRCA</sequence>
<dbReference type="Proteomes" id="UP000828941">
    <property type="component" value="Chromosome 13"/>
</dbReference>
<evidence type="ECO:0000313" key="1">
    <source>
        <dbReference type="EMBL" id="KAI4300029.1"/>
    </source>
</evidence>
<dbReference type="EMBL" id="CM039438">
    <property type="protein sequence ID" value="KAI4300029.1"/>
    <property type="molecule type" value="Genomic_DNA"/>
</dbReference>
<name>A0ACB9KRY7_BAUVA</name>
<gene>
    <name evidence="1" type="ORF">L6164_033448</name>
</gene>